<evidence type="ECO:0000256" key="1">
    <source>
        <dbReference type="SAM" id="MobiDB-lite"/>
    </source>
</evidence>
<reference evidence="4" key="1">
    <citation type="journal article" date="2014" name="Proc. Natl. Acad. Sci. U.S.A.">
        <title>Extensive sampling of basidiomycete genomes demonstrates inadequacy of the white-rot/brown-rot paradigm for wood decay fungi.</title>
        <authorList>
            <person name="Riley R."/>
            <person name="Salamov A.A."/>
            <person name="Brown D.W."/>
            <person name="Nagy L.G."/>
            <person name="Floudas D."/>
            <person name="Held B.W."/>
            <person name="Levasseur A."/>
            <person name="Lombard V."/>
            <person name="Morin E."/>
            <person name="Otillar R."/>
            <person name="Lindquist E.A."/>
            <person name="Sun H."/>
            <person name="LaButti K.M."/>
            <person name="Schmutz J."/>
            <person name="Jabbour D."/>
            <person name="Luo H."/>
            <person name="Baker S.E."/>
            <person name="Pisabarro A.G."/>
            <person name="Walton J.D."/>
            <person name="Blanchette R.A."/>
            <person name="Henrissat B."/>
            <person name="Martin F."/>
            <person name="Cullen D."/>
            <person name="Hibbett D.S."/>
            <person name="Grigoriev I.V."/>
        </authorList>
    </citation>
    <scope>NUCLEOTIDE SEQUENCE [LARGE SCALE GENOMIC DNA]</scope>
    <source>
        <strain evidence="4">FD-172 SS1</strain>
    </source>
</reference>
<gene>
    <name evidence="3" type="ORF">BOTBODRAFT_180501</name>
</gene>
<dbReference type="OrthoDB" id="2799068at2759"/>
<accession>A0A067M7R6</accession>
<dbReference type="InterPro" id="IPR011333">
    <property type="entry name" value="SKP1/BTB/POZ_sf"/>
</dbReference>
<dbReference type="InterPro" id="IPR000210">
    <property type="entry name" value="BTB/POZ_dom"/>
</dbReference>
<protein>
    <recommendedName>
        <fullName evidence="2">BTB domain-containing protein</fullName>
    </recommendedName>
</protein>
<feature type="domain" description="BTB" evidence="2">
    <location>
        <begin position="36"/>
        <end position="104"/>
    </location>
</feature>
<dbReference type="Proteomes" id="UP000027195">
    <property type="component" value="Unassembled WGS sequence"/>
</dbReference>
<dbReference type="SUPFAM" id="SSF54695">
    <property type="entry name" value="POZ domain"/>
    <property type="match status" value="1"/>
</dbReference>
<evidence type="ECO:0000313" key="4">
    <source>
        <dbReference type="Proteomes" id="UP000027195"/>
    </source>
</evidence>
<feature type="region of interest" description="Disordered" evidence="1">
    <location>
        <begin position="71"/>
        <end position="90"/>
    </location>
</feature>
<proteinExistence type="predicted"/>
<dbReference type="InParanoid" id="A0A067M7R6"/>
<name>A0A067M7R6_BOTB1</name>
<dbReference type="Pfam" id="PF00651">
    <property type="entry name" value="BTB"/>
    <property type="match status" value="1"/>
</dbReference>
<dbReference type="AlphaFoldDB" id="A0A067M7R6"/>
<feature type="region of interest" description="Disordered" evidence="1">
    <location>
        <begin position="1"/>
        <end position="20"/>
    </location>
</feature>
<evidence type="ECO:0000259" key="2">
    <source>
        <dbReference type="PROSITE" id="PS50097"/>
    </source>
</evidence>
<dbReference type="PROSITE" id="PS50097">
    <property type="entry name" value="BTB"/>
    <property type="match status" value="1"/>
</dbReference>
<keyword evidence="4" id="KW-1185">Reference proteome</keyword>
<dbReference type="SMART" id="SM00225">
    <property type="entry name" value="BTB"/>
    <property type="match status" value="1"/>
</dbReference>
<dbReference type="Gene3D" id="3.30.710.10">
    <property type="entry name" value="Potassium Channel Kv1.1, Chain A"/>
    <property type="match status" value="1"/>
</dbReference>
<evidence type="ECO:0000313" key="3">
    <source>
        <dbReference type="EMBL" id="KDQ07631.1"/>
    </source>
</evidence>
<dbReference type="CDD" id="cd18186">
    <property type="entry name" value="BTB_POZ_ZBTB_KLHL-like"/>
    <property type="match status" value="1"/>
</dbReference>
<dbReference type="HOGENOM" id="CLU_060765_0_0_1"/>
<dbReference type="EMBL" id="KL198103">
    <property type="protein sequence ID" value="KDQ07631.1"/>
    <property type="molecule type" value="Genomic_DNA"/>
</dbReference>
<sequence length="328" mass="36490">MADLDATKPDSPPTPSFDQLIERNPKRWPNCYFDDDYVVLALGHDAFHFRIYRSILVKHSEVFRSMLESSNSESKPAKGASENNPITLPDDDPEYFAGVLSIYYGPVLVPRPQDPSFAYTIGVLRLASKYKFALAIDWATDLLREDWSPKSDSWLETIANPSQRDFEQAVALINACRETGIHEFLGCAFYLLCTDETCGDTSIYEPLQKTDVVLLMQGSRKLCRMYAEQALRSSNAKVSMAAKSLTSPFSWGSFPNHTAQAASREWTKFTCDPNTALIVTSTMGLGSPCAAAPAPSMTGPHFPPPPAADTYTLRVQENLSHTRIWKSI</sequence>
<organism evidence="3 4">
    <name type="scientific">Botryobasidium botryosum (strain FD-172 SS1)</name>
    <dbReference type="NCBI Taxonomy" id="930990"/>
    <lineage>
        <taxon>Eukaryota</taxon>
        <taxon>Fungi</taxon>
        <taxon>Dikarya</taxon>
        <taxon>Basidiomycota</taxon>
        <taxon>Agaricomycotina</taxon>
        <taxon>Agaricomycetes</taxon>
        <taxon>Cantharellales</taxon>
        <taxon>Botryobasidiaceae</taxon>
        <taxon>Botryobasidium</taxon>
    </lineage>
</organism>